<dbReference type="EMBL" id="JAEPRB010000010">
    <property type="protein sequence ID" value="KAG2227089.1"/>
    <property type="molecule type" value="Genomic_DNA"/>
</dbReference>
<dbReference type="GO" id="GO:0005737">
    <property type="term" value="C:cytoplasm"/>
    <property type="evidence" value="ECO:0007669"/>
    <property type="project" value="TreeGrafter"/>
</dbReference>
<dbReference type="PANTHER" id="PTHR13268">
    <property type="entry name" value="BREAST CARCINOMA AMPLIFIED SEQUENCE 3"/>
    <property type="match status" value="1"/>
</dbReference>
<dbReference type="PANTHER" id="PTHR13268:SF0">
    <property type="entry name" value="BCAS3 MICROTUBULE ASSOCIATED CELL MIGRATION FACTOR"/>
    <property type="match status" value="1"/>
</dbReference>
<feature type="compositionally biased region" description="Polar residues" evidence="1">
    <location>
        <begin position="46"/>
        <end position="59"/>
    </location>
</feature>
<dbReference type="AlphaFoldDB" id="A0A8H7SCX8"/>
<feature type="region of interest" description="Disordered" evidence="1">
    <location>
        <begin position="582"/>
        <end position="605"/>
    </location>
</feature>
<dbReference type="InterPro" id="IPR045142">
    <property type="entry name" value="BCAS3-like"/>
</dbReference>
<dbReference type="OrthoDB" id="25778at2759"/>
<dbReference type="GO" id="GO:0006914">
    <property type="term" value="P:autophagy"/>
    <property type="evidence" value="ECO:0007669"/>
    <property type="project" value="InterPro"/>
</dbReference>
<evidence type="ECO:0000313" key="3">
    <source>
        <dbReference type="Proteomes" id="UP000646827"/>
    </source>
</evidence>
<proteinExistence type="predicted"/>
<dbReference type="GO" id="GO:0042594">
    <property type="term" value="P:response to starvation"/>
    <property type="evidence" value="ECO:0007669"/>
    <property type="project" value="TreeGrafter"/>
</dbReference>
<feature type="region of interest" description="Disordered" evidence="1">
    <location>
        <begin position="666"/>
        <end position="701"/>
    </location>
</feature>
<dbReference type="Proteomes" id="UP000646827">
    <property type="component" value="Unassembled WGS sequence"/>
</dbReference>
<evidence type="ECO:0000313" key="2">
    <source>
        <dbReference type="EMBL" id="KAG2227089.1"/>
    </source>
</evidence>
<comment type="caution">
    <text evidence="2">The sequence shown here is derived from an EMBL/GenBank/DDBJ whole genome shotgun (WGS) entry which is preliminary data.</text>
</comment>
<evidence type="ECO:0008006" key="4">
    <source>
        <dbReference type="Google" id="ProtNLM"/>
    </source>
</evidence>
<organism evidence="2 3">
    <name type="scientific">Circinella minor</name>
    <dbReference type="NCBI Taxonomy" id="1195481"/>
    <lineage>
        <taxon>Eukaryota</taxon>
        <taxon>Fungi</taxon>
        <taxon>Fungi incertae sedis</taxon>
        <taxon>Mucoromycota</taxon>
        <taxon>Mucoromycotina</taxon>
        <taxon>Mucoromycetes</taxon>
        <taxon>Mucorales</taxon>
        <taxon>Lichtheimiaceae</taxon>
        <taxon>Circinella</taxon>
    </lineage>
</organism>
<sequence>MNAGVRAEPKFLRNPTSLEYLSSGLNWVSDQLTYNFQKRQSNASLFTQEQHGPQSQNPTHCRDHHDHPQQQPLQGVTTSGDNETVTFAAFQNVNRSSLSSPSLLLLLGYRNGFQVWDVTSPENVHETCSLRDQTIGDIHGMHILEDPNICDNNCNLVDLYAEARPLLAIMTHQMIKDFTELLEQGINGCLDDRLEASLHILSASDFSKQEILTDVYCHSAIKPVFTLGTRYIAYASTATNSDYESNELLTHIVNDKDVAGAAKDIAKEVVHGVKSLTEESSPILTIQSGMVYREKYLDRQRRPMHHHDQNSYCNHQKNNFDNNNNWTTSSSDHSVSTLEHSLNDRQQYCTKLATHLLPMSKTPHLLNNSATRASLSFWKSHASNLLTNKKFSLSTSIANNTTDVTSDPYLPYDNAWSTTSADKNDNNRMFGFDEEEQQGKGHNYYNPGSFVTTNTTTTVGDGFQDIYSIHPEGILTLHRCWLTQTMVKRRENGRVVEKLELNVKEGDVAEWNVARKPDWDQVRMMKKKKHNRQQHQQHQQTGWLSYAEITTYDSEFEKSLWDCRYYSHISFHTFIEQENGMLSGDNTNDTENDNNNNNNNNDDGAEKYFNLPFVPPTVQLYFTQNAPEPYASRIDRVGRTSAASRDGTLLLDDALAELEENISNAMTSSFSPSPTAGFLNTPRPNSSSLTSLFSSTTTSSNPSVIAADQVSFEDACLVTVGNEEQEKVNDHYNDTYNNDSTTNDNELKVGEQELCFPDGDNELASPHEEDNLVMLNNDK</sequence>
<feature type="region of interest" description="Disordered" evidence="1">
    <location>
        <begin position="46"/>
        <end position="80"/>
    </location>
</feature>
<protein>
    <recommendedName>
        <fullName evidence="4">BCAS3 domain-containing protein</fullName>
    </recommendedName>
</protein>
<accession>A0A8H7SCX8</accession>
<keyword evidence="3" id="KW-1185">Reference proteome</keyword>
<reference evidence="2 3" key="1">
    <citation type="submission" date="2020-12" db="EMBL/GenBank/DDBJ databases">
        <title>Metabolic potential, ecology and presence of endohyphal bacteria is reflected in genomic diversity of Mucoromycotina.</title>
        <authorList>
            <person name="Muszewska A."/>
            <person name="Okrasinska A."/>
            <person name="Steczkiewicz K."/>
            <person name="Drgas O."/>
            <person name="Orlowska M."/>
            <person name="Perlinska-Lenart U."/>
            <person name="Aleksandrzak-Piekarczyk T."/>
            <person name="Szatraj K."/>
            <person name="Zielenkiewicz U."/>
            <person name="Pilsyk S."/>
            <person name="Malc E."/>
            <person name="Mieczkowski P."/>
            <person name="Kruszewska J.S."/>
            <person name="Biernat P."/>
            <person name="Pawlowska J."/>
        </authorList>
    </citation>
    <scope>NUCLEOTIDE SEQUENCE [LARGE SCALE GENOMIC DNA]</scope>
    <source>
        <strain evidence="2 3">CBS 142.35</strain>
    </source>
</reference>
<feature type="compositionally biased region" description="Low complexity" evidence="1">
    <location>
        <begin position="585"/>
        <end position="602"/>
    </location>
</feature>
<gene>
    <name evidence="2" type="ORF">INT45_003819</name>
</gene>
<evidence type="ECO:0000256" key="1">
    <source>
        <dbReference type="SAM" id="MobiDB-lite"/>
    </source>
</evidence>
<feature type="compositionally biased region" description="Low complexity" evidence="1">
    <location>
        <begin position="684"/>
        <end position="701"/>
    </location>
</feature>
<name>A0A8H7SCX8_9FUNG</name>